<dbReference type="EMBL" id="MQUR01000062">
    <property type="protein sequence ID" value="OLZ62095.1"/>
    <property type="molecule type" value="Genomic_DNA"/>
</dbReference>
<name>A0ABX3FXQ0_9ACTN</name>
<dbReference type="PANTHER" id="PTHR42743:SF5">
    <property type="entry name" value="AMINODEOXYCHORISMATE LYASE"/>
    <property type="match status" value="1"/>
</dbReference>
<evidence type="ECO:0000313" key="2">
    <source>
        <dbReference type="EMBL" id="OLZ62095.1"/>
    </source>
</evidence>
<dbReference type="Pfam" id="PF01063">
    <property type="entry name" value="Aminotran_4"/>
    <property type="match status" value="1"/>
</dbReference>
<dbReference type="InterPro" id="IPR001544">
    <property type="entry name" value="Aminotrans_IV"/>
</dbReference>
<accession>A0ABX3FXQ0</accession>
<dbReference type="Proteomes" id="UP000187151">
    <property type="component" value="Unassembled WGS sequence"/>
</dbReference>
<dbReference type="SUPFAM" id="SSF56752">
    <property type="entry name" value="D-aminoacid aminotransferase-like PLP-dependent enzymes"/>
    <property type="match status" value="1"/>
</dbReference>
<dbReference type="InterPro" id="IPR036038">
    <property type="entry name" value="Aminotransferase-like"/>
</dbReference>
<sequence length="302" mass="31838">MNEPAKLMWWQGSVVPAGDTALTLANHSLHYGLCVFEGLSAFPSGREGHHVFRLEEHMTRFAESCRLVGLSLAQSPAELAAACHETLTANGLRRAYLRPVAFLGDGVLGLAAPGSEAQVAVLAFDVSSFDAVIRAQQPRLTLSPVARLSPHAFPTKAKVSAGYLGSRIAWMDAQRRGYDDALLLDDTGFVAECTVQNVFGVRGRTLLVPDSPAALDGITVASVIEIAGGLGYEVDRGPLTAAALSACDAVCVASTAGGVRPVRCLDDTAFDTGNAVVAEIVRAYGRAELGLLPGRERWAARP</sequence>
<dbReference type="CDD" id="cd00449">
    <property type="entry name" value="PLPDE_IV"/>
    <property type="match status" value="1"/>
</dbReference>
<organism evidence="2 3">
    <name type="scientific">Streptomyces amritsarensis</name>
    <dbReference type="NCBI Taxonomy" id="681158"/>
    <lineage>
        <taxon>Bacteria</taxon>
        <taxon>Bacillati</taxon>
        <taxon>Actinomycetota</taxon>
        <taxon>Actinomycetes</taxon>
        <taxon>Kitasatosporales</taxon>
        <taxon>Streptomycetaceae</taxon>
        <taxon>Streptomyces</taxon>
    </lineage>
</organism>
<dbReference type="Gene3D" id="3.20.10.10">
    <property type="entry name" value="D-amino Acid Aminotransferase, subunit A, domain 2"/>
    <property type="match status" value="1"/>
</dbReference>
<protein>
    <recommendedName>
        <fullName evidence="4">Branched-chain-amino-acid transaminase</fullName>
    </recommendedName>
</protein>
<dbReference type="Gene3D" id="3.30.470.10">
    <property type="match status" value="1"/>
</dbReference>
<dbReference type="InterPro" id="IPR043131">
    <property type="entry name" value="BCAT-like_N"/>
</dbReference>
<dbReference type="RefSeq" id="WP_076045804.1">
    <property type="nucleotide sequence ID" value="NZ_MQUR01000062.1"/>
</dbReference>
<proteinExistence type="inferred from homology"/>
<dbReference type="InterPro" id="IPR043132">
    <property type="entry name" value="BCAT-like_C"/>
</dbReference>
<reference evidence="2 3" key="1">
    <citation type="submission" date="2016-01" db="EMBL/GenBank/DDBJ databases">
        <title>Streptomyces amritsarensis strain MTCC 11845 genome sequencing and assembly.</title>
        <authorList>
            <person name="Sharma D."/>
            <person name="Nair G.R."/>
            <person name="Kaur G."/>
            <person name="Manhas R.K."/>
            <person name="Mayilraj S."/>
        </authorList>
    </citation>
    <scope>NUCLEOTIDE SEQUENCE [LARGE SCALE GENOMIC DNA]</scope>
    <source>
        <strain evidence="2 3">MTCC 11845</strain>
    </source>
</reference>
<gene>
    <name evidence="2" type="ORF">AVW11_23790</name>
</gene>
<comment type="caution">
    <text evidence="2">The sequence shown here is derived from an EMBL/GenBank/DDBJ whole genome shotgun (WGS) entry which is preliminary data.</text>
</comment>
<evidence type="ECO:0008006" key="4">
    <source>
        <dbReference type="Google" id="ProtNLM"/>
    </source>
</evidence>
<keyword evidence="3" id="KW-1185">Reference proteome</keyword>
<comment type="similarity">
    <text evidence="1">Belongs to the class-IV pyridoxal-phosphate-dependent aminotransferase family.</text>
</comment>
<dbReference type="PANTHER" id="PTHR42743">
    <property type="entry name" value="AMINO-ACID AMINOTRANSFERASE"/>
    <property type="match status" value="1"/>
</dbReference>
<dbReference type="InterPro" id="IPR050571">
    <property type="entry name" value="Class-IV_PLP-Dep_Aminotrnsfr"/>
</dbReference>
<evidence type="ECO:0000313" key="3">
    <source>
        <dbReference type="Proteomes" id="UP000187151"/>
    </source>
</evidence>
<evidence type="ECO:0000256" key="1">
    <source>
        <dbReference type="ARBA" id="ARBA00009320"/>
    </source>
</evidence>